<proteinExistence type="predicted"/>
<dbReference type="AlphaFoldDB" id="A0A3N7HKA0"/>
<reference evidence="1 2" key="1">
    <citation type="submission" date="2018-08" db="EMBL/GenBank/DDBJ databases">
        <authorList>
            <person name="Khan S.A."/>
            <person name="Jeon C.O."/>
            <person name="Chun B.H."/>
            <person name="Jeong S.E."/>
        </authorList>
    </citation>
    <scope>NUCLEOTIDE SEQUENCE [LARGE SCALE GENOMIC DNA]</scope>
    <source>
        <strain evidence="1 2">S-16</strain>
    </source>
</reference>
<evidence type="ECO:0000313" key="1">
    <source>
        <dbReference type="EMBL" id="RQP22507.1"/>
    </source>
</evidence>
<dbReference type="EMBL" id="QUSW01000007">
    <property type="protein sequence ID" value="RQP22507.1"/>
    <property type="molecule type" value="Genomic_DNA"/>
</dbReference>
<accession>A0A3N7HKA0</accession>
<protein>
    <submittedName>
        <fullName evidence="1">Uncharacterized protein</fullName>
    </submittedName>
</protein>
<comment type="caution">
    <text evidence="1">The sequence shown here is derived from an EMBL/GenBank/DDBJ whole genome shotgun (WGS) entry which is preliminary data.</text>
</comment>
<dbReference type="Proteomes" id="UP000267464">
    <property type="component" value="Unassembled WGS sequence"/>
</dbReference>
<evidence type="ECO:0000313" key="2">
    <source>
        <dbReference type="Proteomes" id="UP000267464"/>
    </source>
</evidence>
<gene>
    <name evidence="1" type="ORF">DZC73_23065</name>
</gene>
<reference evidence="1 2" key="2">
    <citation type="submission" date="2018-12" db="EMBL/GenBank/DDBJ databases">
        <title>Rhizobacter gummiphilus sp. nov., a rubber-degrading bacterium isolated from the soil of a botanical garden in Japan.</title>
        <authorList>
            <person name="Shunsuke S.S."/>
        </authorList>
    </citation>
    <scope>NUCLEOTIDE SEQUENCE [LARGE SCALE GENOMIC DNA]</scope>
    <source>
        <strain evidence="1 2">S-16</strain>
    </source>
</reference>
<keyword evidence="2" id="KW-1185">Reference proteome</keyword>
<organism evidence="1 2">
    <name type="scientific">Piscinibacter terrae</name>
    <dbReference type="NCBI Taxonomy" id="2496871"/>
    <lineage>
        <taxon>Bacteria</taxon>
        <taxon>Pseudomonadati</taxon>
        <taxon>Pseudomonadota</taxon>
        <taxon>Betaproteobacteria</taxon>
        <taxon>Burkholderiales</taxon>
        <taxon>Sphaerotilaceae</taxon>
        <taxon>Piscinibacter</taxon>
    </lineage>
</organism>
<sequence length="148" mass="16673">MLAGLCLPALGWPLASRALCASPSEAGRWRNIDAKDTDPAVLDVRMTSCGDQVLNGEQTETAYKLRVWVRQSSGQFYGRPSVAASYKTWKGQRWMTGRVPTGGYIDNLWMRSVENNGQRQLHVLIKHESLDSKPSSTSEHWFRYEKAV</sequence>
<name>A0A3N7HKA0_9BURK</name>